<dbReference type="AlphaFoldDB" id="A0A0G1D3R5"/>
<organism evidence="1 2">
    <name type="scientific">Candidatus Collierbacteria bacterium GW2011_GWC2_43_12</name>
    <dbReference type="NCBI Taxonomy" id="1618390"/>
    <lineage>
        <taxon>Bacteria</taxon>
        <taxon>Candidatus Collieribacteriota</taxon>
    </lineage>
</organism>
<evidence type="ECO:0000313" key="1">
    <source>
        <dbReference type="EMBL" id="KKS92327.1"/>
    </source>
</evidence>
<accession>A0A0G1D3R5</accession>
<dbReference type="InterPro" id="IPR036380">
    <property type="entry name" value="Isochorismatase-like_sf"/>
</dbReference>
<dbReference type="SUPFAM" id="SSF52499">
    <property type="entry name" value="Isochorismatase-like hydrolases"/>
    <property type="match status" value="1"/>
</dbReference>
<gene>
    <name evidence="1" type="ORF">UV68_C0047G0004</name>
</gene>
<evidence type="ECO:0008006" key="3">
    <source>
        <dbReference type="Google" id="ProtNLM"/>
    </source>
</evidence>
<dbReference type="PATRIC" id="fig|1618390.3.peg.803"/>
<name>A0A0G1D3R5_9BACT</name>
<reference evidence="1 2" key="1">
    <citation type="journal article" date="2015" name="Nature">
        <title>rRNA introns, odd ribosomes, and small enigmatic genomes across a large radiation of phyla.</title>
        <authorList>
            <person name="Brown C.T."/>
            <person name="Hug L.A."/>
            <person name="Thomas B.C."/>
            <person name="Sharon I."/>
            <person name="Castelle C.J."/>
            <person name="Singh A."/>
            <person name="Wilkins M.J."/>
            <person name="Williams K.H."/>
            <person name="Banfield J.F."/>
        </authorList>
    </citation>
    <scope>NUCLEOTIDE SEQUENCE [LARGE SCALE GENOMIC DNA]</scope>
</reference>
<sequence length="322" mass="36883">MKFSDYSAKSVGTLYHPKAEEAFLEGQATHMQDYSKDARKVMLLLVDPQIGFIHPGRPLCVPGAVEDTRRTIEWIYRNIPSLTYIAASLDTHVPFMIFFRSWFRKADGSPVDPFMRITLADLRKTVWPVYDLKFEYEDGKKMWWSEWYLMNLEQTAPDLLHHKQTHTIWPMHTLLGTPEHAMDPALLEAVYFHAGARSAQPNFLVKGDVIWQERFSIMEPEVEFPGHPNGGKNSTFLKMLEEYDLIYIAGQAKSHCVIETILSIVRFFKDQPEVLSRVRILIDCTSSVQIPGVDLDGPANKVLNQLVRDFGLKLVKSTDPIG</sequence>
<proteinExistence type="predicted"/>
<protein>
    <recommendedName>
        <fullName evidence="3">Nicotinamidase</fullName>
    </recommendedName>
</protein>
<dbReference type="Gene3D" id="3.40.50.850">
    <property type="entry name" value="Isochorismatase-like"/>
    <property type="match status" value="1"/>
</dbReference>
<dbReference type="Proteomes" id="UP000033980">
    <property type="component" value="Unassembled WGS sequence"/>
</dbReference>
<evidence type="ECO:0000313" key="2">
    <source>
        <dbReference type="Proteomes" id="UP000033980"/>
    </source>
</evidence>
<comment type="caution">
    <text evidence="1">The sequence shown here is derived from an EMBL/GenBank/DDBJ whole genome shotgun (WGS) entry which is preliminary data.</text>
</comment>
<dbReference type="EMBL" id="LCFK01000047">
    <property type="protein sequence ID" value="KKS92327.1"/>
    <property type="molecule type" value="Genomic_DNA"/>
</dbReference>